<accession>A0A1I5UW18</accession>
<dbReference type="Gene3D" id="3.40.50.300">
    <property type="entry name" value="P-loop containing nucleotide triphosphate hydrolases"/>
    <property type="match status" value="1"/>
</dbReference>
<gene>
    <name evidence="2" type="ORF">SAMN05216234_1731</name>
</gene>
<dbReference type="InterPro" id="IPR052934">
    <property type="entry name" value="Methyl-DNA_Rec/Restrict_Enz"/>
</dbReference>
<protein>
    <submittedName>
        <fullName evidence="2">5-methylcytosine-specific restriction enzyme B</fullName>
    </submittedName>
</protein>
<proteinExistence type="predicted"/>
<dbReference type="SUPFAM" id="SSF52540">
    <property type="entry name" value="P-loop containing nucleoside triphosphate hydrolases"/>
    <property type="match status" value="1"/>
</dbReference>
<keyword evidence="3" id="KW-1185">Reference proteome</keyword>
<dbReference type="STRING" id="223786.SAMN05216234_1731"/>
<dbReference type="PANTHER" id="PTHR37291">
    <property type="entry name" value="5-METHYLCYTOSINE-SPECIFIC RESTRICTION ENZYME B"/>
    <property type="match status" value="1"/>
</dbReference>
<evidence type="ECO:0000259" key="1">
    <source>
        <dbReference type="Pfam" id="PF07728"/>
    </source>
</evidence>
<dbReference type="GO" id="GO:0005524">
    <property type="term" value="F:ATP binding"/>
    <property type="evidence" value="ECO:0007669"/>
    <property type="project" value="InterPro"/>
</dbReference>
<evidence type="ECO:0000313" key="3">
    <source>
        <dbReference type="Proteomes" id="UP000199227"/>
    </source>
</evidence>
<feature type="domain" description="ATPase dynein-related AAA" evidence="1">
    <location>
        <begin position="239"/>
        <end position="411"/>
    </location>
</feature>
<evidence type="ECO:0000313" key="2">
    <source>
        <dbReference type="EMBL" id="SFP99402.1"/>
    </source>
</evidence>
<dbReference type="InterPro" id="IPR027417">
    <property type="entry name" value="P-loop_NTPase"/>
</dbReference>
<organism evidence="2 3">
    <name type="scientific">Hydrogenimonas thermophila</name>
    <dbReference type="NCBI Taxonomy" id="223786"/>
    <lineage>
        <taxon>Bacteria</taxon>
        <taxon>Pseudomonadati</taxon>
        <taxon>Campylobacterota</taxon>
        <taxon>Epsilonproteobacteria</taxon>
        <taxon>Campylobacterales</taxon>
        <taxon>Hydrogenimonadaceae</taxon>
        <taxon>Hydrogenimonas</taxon>
    </lineage>
</organism>
<dbReference type="Proteomes" id="UP000199227">
    <property type="component" value="Unassembled WGS sequence"/>
</dbReference>
<dbReference type="EMBL" id="FOXB01000073">
    <property type="protein sequence ID" value="SFP99402.1"/>
    <property type="molecule type" value="Genomic_DNA"/>
</dbReference>
<name>A0A1I5UW18_9BACT</name>
<sequence length="514" mass="61353">MRSYKCIIGEIKDNFEEFLKNPTFKNLEWWDKSINSANMQGNRTNLIKKIEGLTLEEIKKLDDDYKLEKIEEIFKNIKSIIYNEDNRIKDDLTFEEVEKAIDEIDGMNSTAKELSYYIQMEEDKIPLVNSTAIETIKHIEKVTNIFDDEQIKTLQNKIDRIKELIEIPENIEFKNYYIVDQFFNLFHKIKYDELSKKEIDGYKDLYQYAYLFANLLGKADKKGVEKDSFLEILKKSKNIIYYGAPGTGKTYEIKSNIENIVEDIDKQFVMTQFHPSYTYEDFIEGIKPAVISENSVNLKLKDGEFRIFCDKAKVDEDNFLNEKDFYEAIRKYGYFFFVDEINRAELSRVFGELLYSLEYRGKEGKIKTQYASMREEHDQYFYIPKNLFFIGTMNDVDRSIDSFDLALRRRFLWIKKECNYQLIENRFGTTYKKACEALNNFIINIDALGEKYQIGHAYFLKIEYFMKKEKISQANLNELFEFHLEPLLTEYLRVVYDEQNIKKYITEAQKKFRL</sequence>
<dbReference type="Pfam" id="PF07728">
    <property type="entry name" value="AAA_5"/>
    <property type="match status" value="1"/>
</dbReference>
<reference evidence="2 3" key="1">
    <citation type="submission" date="2016-10" db="EMBL/GenBank/DDBJ databases">
        <authorList>
            <person name="de Groot N.N."/>
        </authorList>
    </citation>
    <scope>NUCLEOTIDE SEQUENCE [LARGE SCALE GENOMIC DNA]</scope>
    <source>
        <strain evidence="2 3">EP1-55-1</strain>
    </source>
</reference>
<dbReference type="PANTHER" id="PTHR37291:SF1">
    <property type="entry name" value="TYPE IV METHYL-DIRECTED RESTRICTION ENZYME ECOKMCRB SUBUNIT"/>
    <property type="match status" value="1"/>
</dbReference>
<dbReference type="AlphaFoldDB" id="A0A1I5UW18"/>
<dbReference type="RefSeq" id="WP_092914301.1">
    <property type="nucleotide sequence ID" value="NZ_FOXB01000073.1"/>
</dbReference>
<dbReference type="OrthoDB" id="9781481at2"/>
<dbReference type="GO" id="GO:0016887">
    <property type="term" value="F:ATP hydrolysis activity"/>
    <property type="evidence" value="ECO:0007669"/>
    <property type="project" value="InterPro"/>
</dbReference>
<dbReference type="InterPro" id="IPR011704">
    <property type="entry name" value="ATPase_dyneun-rel_AAA"/>
</dbReference>